<dbReference type="InterPro" id="IPR031259">
    <property type="entry name" value="ILBP"/>
</dbReference>
<evidence type="ECO:0000259" key="3">
    <source>
        <dbReference type="PROSITE" id="PS00214"/>
    </source>
</evidence>
<organism evidence="4 5">
    <name type="scientific">Oikopleura dioica</name>
    <name type="common">Tunicate</name>
    <dbReference type="NCBI Taxonomy" id="34765"/>
    <lineage>
        <taxon>Eukaryota</taxon>
        <taxon>Metazoa</taxon>
        <taxon>Chordata</taxon>
        <taxon>Tunicata</taxon>
        <taxon>Appendicularia</taxon>
        <taxon>Copelata</taxon>
        <taxon>Oikopleuridae</taxon>
        <taxon>Oikopleura</taxon>
    </lineage>
</organism>
<dbReference type="SUPFAM" id="SSF50814">
    <property type="entry name" value="Lipocalins"/>
    <property type="match status" value="1"/>
</dbReference>
<protein>
    <submittedName>
        <fullName evidence="4">Oidioi.mRNA.OKI2018_I69.chr2.g4536.t1.cds</fullName>
    </submittedName>
</protein>
<evidence type="ECO:0000256" key="2">
    <source>
        <dbReference type="RuleBase" id="RU003696"/>
    </source>
</evidence>
<gene>
    <name evidence="4" type="ORF">OKIOD_LOCUS13301</name>
</gene>
<dbReference type="EMBL" id="OU015567">
    <property type="protein sequence ID" value="CAG5110096.1"/>
    <property type="molecule type" value="Genomic_DNA"/>
</dbReference>
<name>A0ABN7T447_OIKDI</name>
<keyword evidence="2" id="KW-0813">Transport</keyword>
<dbReference type="CDD" id="cd00742">
    <property type="entry name" value="FABP"/>
    <property type="match status" value="1"/>
</dbReference>
<keyword evidence="5" id="KW-1185">Reference proteome</keyword>
<feature type="domain" description="Cytosolic fatty-acid binding proteins" evidence="3">
    <location>
        <begin position="5"/>
        <end position="22"/>
    </location>
</feature>
<dbReference type="PRINTS" id="PR00178">
    <property type="entry name" value="FATTYACIDBP"/>
</dbReference>
<dbReference type="Gene3D" id="2.40.128.20">
    <property type="match status" value="1"/>
</dbReference>
<accession>A0ABN7T447</accession>
<dbReference type="PANTHER" id="PTHR11955">
    <property type="entry name" value="FATTY ACID BINDING PROTEIN"/>
    <property type="match status" value="1"/>
</dbReference>
<sequence length="130" mass="14502">MSLAGKWKLDKNENFDEYMKKVGVSWVLRKAGATVSSTTEITQEGDGIRVNTQSTVKSANELFMPGVEKDVTTMDGRKVKSTLVGDLNGFTITEKWDGRETTLKWELINGEVVLTLNCEGVICKRTHKKC</sequence>
<dbReference type="Proteomes" id="UP001158576">
    <property type="component" value="Chromosome 2"/>
</dbReference>
<evidence type="ECO:0000256" key="1">
    <source>
        <dbReference type="ARBA" id="ARBA00008390"/>
    </source>
</evidence>
<proteinExistence type="inferred from homology"/>
<evidence type="ECO:0000313" key="4">
    <source>
        <dbReference type="EMBL" id="CAG5110096.1"/>
    </source>
</evidence>
<evidence type="ECO:0000313" key="5">
    <source>
        <dbReference type="Proteomes" id="UP001158576"/>
    </source>
</evidence>
<reference evidence="4 5" key="1">
    <citation type="submission" date="2021-04" db="EMBL/GenBank/DDBJ databases">
        <authorList>
            <person name="Bliznina A."/>
        </authorList>
    </citation>
    <scope>NUCLEOTIDE SEQUENCE [LARGE SCALE GENOMIC DNA]</scope>
</reference>
<dbReference type="InterPro" id="IPR000566">
    <property type="entry name" value="Lipocln_cytosolic_FA-bd_dom"/>
</dbReference>
<dbReference type="InterPro" id="IPR000463">
    <property type="entry name" value="Fatty_acid-bd"/>
</dbReference>
<dbReference type="Pfam" id="PF00061">
    <property type="entry name" value="Lipocalin"/>
    <property type="match status" value="1"/>
</dbReference>
<dbReference type="InterPro" id="IPR012674">
    <property type="entry name" value="Calycin"/>
</dbReference>
<dbReference type="PROSITE" id="PS00214">
    <property type="entry name" value="FABP"/>
    <property type="match status" value="1"/>
</dbReference>
<comment type="similarity">
    <text evidence="1 2">Belongs to the calycin superfamily. Fatty-acid binding protein (FABP) family.</text>
</comment>